<sequence>MSRKLTPARKVAPGKIVNRELEARDWTKNDLAERMGYSVEIIEAILKGDQQITTEIANDLGKSLETSAEVWINLENNYRSELDNQARPVKINNM</sequence>
<evidence type="ECO:0000313" key="2">
    <source>
        <dbReference type="EMBL" id="QDZ41678.1"/>
    </source>
</evidence>
<dbReference type="RefSeq" id="WP_146297635.1">
    <property type="nucleotide sequence ID" value="NZ_CP042329.1"/>
</dbReference>
<keyword evidence="1" id="KW-0238">DNA-binding</keyword>
<evidence type="ECO:0000256" key="1">
    <source>
        <dbReference type="ARBA" id="ARBA00023125"/>
    </source>
</evidence>
<dbReference type="Gene3D" id="1.10.260.40">
    <property type="entry name" value="lambda repressor-like DNA-binding domains"/>
    <property type="match status" value="1"/>
</dbReference>
<dbReference type="InterPro" id="IPR013430">
    <property type="entry name" value="Toxin_antidote_HigA"/>
</dbReference>
<dbReference type="InterPro" id="IPR001387">
    <property type="entry name" value="Cro/C1-type_HTH"/>
</dbReference>
<dbReference type="PANTHER" id="PTHR36924:SF1">
    <property type="entry name" value="ANTITOXIN HIGA-1"/>
    <property type="match status" value="1"/>
</dbReference>
<accession>A0A5B8NRL9</accession>
<gene>
    <name evidence="2" type="ORF">FRE64_17070</name>
</gene>
<geneLocation type="plasmid" evidence="3">
    <name>peu3</name>
</geneLocation>
<name>A0A5B8NRL9_9CHRO</name>
<organism evidence="2 3">
    <name type="scientific">Euhalothece natronophila Z-M001</name>
    <dbReference type="NCBI Taxonomy" id="522448"/>
    <lineage>
        <taxon>Bacteria</taxon>
        <taxon>Bacillati</taxon>
        <taxon>Cyanobacteriota</taxon>
        <taxon>Cyanophyceae</taxon>
        <taxon>Oscillatoriophycideae</taxon>
        <taxon>Chroococcales</taxon>
        <taxon>Halothecacae</taxon>
        <taxon>Halothece cluster</taxon>
        <taxon>Euhalothece</taxon>
    </lineage>
</organism>
<reference evidence="2" key="1">
    <citation type="submission" date="2019-08" db="EMBL/GenBank/DDBJ databases">
        <title>Carotenoids and Carotenoid Binding Proteins in the Halophilic Cyanobacterium Euhalothece sp. ZM00.</title>
        <authorList>
            <person name="Cho S.M."/>
            <person name="Song J.Y."/>
            <person name="Park Y.-I."/>
        </authorList>
    </citation>
    <scope>NUCLEOTIDE SEQUENCE [LARGE SCALE GENOMIC DNA]</scope>
    <source>
        <strain evidence="2">Z-M001</strain>
        <plasmid evidence="2">pEu3</plasmid>
    </source>
</reference>
<dbReference type="EMBL" id="CP042329">
    <property type="protein sequence ID" value="QDZ41678.1"/>
    <property type="molecule type" value="Genomic_DNA"/>
</dbReference>
<keyword evidence="2" id="KW-0614">Plasmid</keyword>
<dbReference type="GO" id="GO:0003677">
    <property type="term" value="F:DNA binding"/>
    <property type="evidence" value="ECO:0007669"/>
    <property type="project" value="UniProtKB-KW"/>
</dbReference>
<evidence type="ECO:0000313" key="3">
    <source>
        <dbReference type="Proteomes" id="UP000318453"/>
    </source>
</evidence>
<dbReference type="InterPro" id="IPR010982">
    <property type="entry name" value="Lambda_DNA-bd_dom_sf"/>
</dbReference>
<protein>
    <submittedName>
        <fullName evidence="2">Transcriptional regulator</fullName>
    </submittedName>
</protein>
<dbReference type="Proteomes" id="UP000318453">
    <property type="component" value="Plasmid pEu3"/>
</dbReference>
<dbReference type="KEGG" id="enn:FRE64_17070"/>
<dbReference type="AlphaFoldDB" id="A0A5B8NRL9"/>
<proteinExistence type="predicted"/>
<dbReference type="CDD" id="cd00093">
    <property type="entry name" value="HTH_XRE"/>
    <property type="match status" value="1"/>
</dbReference>
<dbReference type="OrthoDB" id="9796786at2"/>
<dbReference type="PANTHER" id="PTHR36924">
    <property type="entry name" value="ANTITOXIN HIGA-1"/>
    <property type="match status" value="1"/>
</dbReference>
<dbReference type="SUPFAM" id="SSF47413">
    <property type="entry name" value="lambda repressor-like DNA-binding domains"/>
    <property type="match status" value="1"/>
</dbReference>
<keyword evidence="3" id="KW-1185">Reference proteome</keyword>